<dbReference type="GO" id="GO:0030420">
    <property type="term" value="P:establishment of competence for transformation"/>
    <property type="evidence" value="ECO:0007669"/>
    <property type="project" value="InterPro"/>
</dbReference>
<evidence type="ECO:0000313" key="8">
    <source>
        <dbReference type="EMBL" id="HCT56176.1"/>
    </source>
</evidence>
<organism evidence="8 9">
    <name type="scientific">Gemmatimonas aurantiaca</name>
    <dbReference type="NCBI Taxonomy" id="173480"/>
    <lineage>
        <taxon>Bacteria</taxon>
        <taxon>Pseudomonadati</taxon>
        <taxon>Gemmatimonadota</taxon>
        <taxon>Gemmatimonadia</taxon>
        <taxon>Gemmatimonadales</taxon>
        <taxon>Gemmatimonadaceae</taxon>
        <taxon>Gemmatimonas</taxon>
    </lineage>
</organism>
<dbReference type="EMBL" id="DPIY01000004">
    <property type="protein sequence ID" value="HCT56176.1"/>
    <property type="molecule type" value="Genomic_DNA"/>
</dbReference>
<dbReference type="InterPro" id="IPR001279">
    <property type="entry name" value="Metallo-B-lactamas"/>
</dbReference>
<dbReference type="PANTHER" id="PTHR30619:SF1">
    <property type="entry name" value="RECOMBINATION PROTEIN 2"/>
    <property type="match status" value="1"/>
</dbReference>
<dbReference type="SMART" id="SM00849">
    <property type="entry name" value="Lactamase_B"/>
    <property type="match status" value="1"/>
</dbReference>
<evidence type="ECO:0000313" key="9">
    <source>
        <dbReference type="Proteomes" id="UP000264071"/>
    </source>
</evidence>
<dbReference type="InterPro" id="IPR004477">
    <property type="entry name" value="ComEC_N"/>
</dbReference>
<comment type="caution">
    <text evidence="8">The sequence shown here is derived from an EMBL/GenBank/DDBJ whole genome shotgun (WGS) entry which is preliminary data.</text>
</comment>
<keyword evidence="3 6" id="KW-0812">Transmembrane</keyword>
<dbReference type="InterPro" id="IPR036866">
    <property type="entry name" value="RibonucZ/Hydroxyglut_hydro"/>
</dbReference>
<feature type="transmembrane region" description="Helical" evidence="6">
    <location>
        <begin position="58"/>
        <end position="75"/>
    </location>
</feature>
<dbReference type="InterPro" id="IPR052159">
    <property type="entry name" value="Competence_DNA_uptake"/>
</dbReference>
<dbReference type="Pfam" id="PF00753">
    <property type="entry name" value="Lactamase_B"/>
    <property type="match status" value="1"/>
</dbReference>
<dbReference type="Proteomes" id="UP000264071">
    <property type="component" value="Unassembled WGS sequence"/>
</dbReference>
<feature type="transmembrane region" description="Helical" evidence="6">
    <location>
        <begin position="217"/>
        <end position="242"/>
    </location>
</feature>
<dbReference type="AlphaFoldDB" id="A0A3D4V4Y1"/>
<dbReference type="OMA" id="RTDKQGA"/>
<feature type="transmembrane region" description="Helical" evidence="6">
    <location>
        <begin position="486"/>
        <end position="503"/>
    </location>
</feature>
<protein>
    <submittedName>
        <fullName evidence="8">DNA internalization-related competence protein ComEC/Rec2</fullName>
    </submittedName>
</protein>
<dbReference type="InterPro" id="IPR004797">
    <property type="entry name" value="Competence_ComEC/Rec2"/>
</dbReference>
<feature type="transmembrane region" description="Helical" evidence="6">
    <location>
        <begin position="313"/>
        <end position="331"/>
    </location>
</feature>
<feature type="transmembrane region" description="Helical" evidence="6">
    <location>
        <begin position="362"/>
        <end position="388"/>
    </location>
</feature>
<accession>A0A3D4V4Y1</accession>
<feature type="transmembrane region" description="Helical" evidence="6">
    <location>
        <begin position="408"/>
        <end position="429"/>
    </location>
</feature>
<name>A0A3D4V4Y1_9BACT</name>
<dbReference type="GO" id="GO:0005886">
    <property type="term" value="C:plasma membrane"/>
    <property type="evidence" value="ECO:0007669"/>
    <property type="project" value="UniProtKB-SubCell"/>
</dbReference>
<dbReference type="NCBIfam" id="TIGR00361">
    <property type="entry name" value="ComEC_Rec2"/>
    <property type="match status" value="1"/>
</dbReference>
<dbReference type="Pfam" id="PF03772">
    <property type="entry name" value="Competence"/>
    <property type="match status" value="1"/>
</dbReference>
<evidence type="ECO:0000256" key="5">
    <source>
        <dbReference type="ARBA" id="ARBA00023136"/>
    </source>
</evidence>
<proteinExistence type="predicted"/>
<keyword evidence="4 6" id="KW-1133">Transmembrane helix</keyword>
<dbReference type="PANTHER" id="PTHR30619">
    <property type="entry name" value="DNA INTERNALIZATION/COMPETENCE PROTEIN COMEC/REC2"/>
    <property type="match status" value="1"/>
</dbReference>
<sequence>MPLLIHAVWWWLVGLYLGASGGVPLSMMWWVVVAVGVVATLLRIGGGWAVPPAGASRFAAVGLVPAGLLVASSALQEREACKALLSRPGERWVLLHDTPSPRSTVRGEVRERRSAPRCRVIGWFRGTASNADAVIARAGSLTSFTGTTLPTMRGVRVDQAVLGPPLQVDRLVAWRAAIGETIDTLFRLRAPLVRALLIADQDGIAPEIRDLYADAGLVHMLSVSGMHVAIIASAILAVGGLLRIPHTMLAPASLVLVTWYVALLGFPAPAVRSGVMLGVMAIATQMQRPVHEWTALALGAVIPTLDPLVVVDLGWQLSVGGMAALVAARGLRRRWRAHAQRHRHAGPGAAALMSWLGTRRGVTGWFVQEIFTGIVATLVTAPIIAWTFGRISLIAPLSNLPGGAIITLLQPALFLALLVAPIPGAGAFVADATQPLMALLDALAGAAANVPGAVLPVAPSLLTVLGSGVAAACVVRGAAAARGMRWWIGAVAALVVAFWTSLLRGGSGEFEMHVLDVGQGDAVALRTPRGRWVLVDAGPRWQGGDAGRRVVVPYVRRRGGDVALFVLSHAHDDHSGGAATVVRALAPRLWWEPAFITTSQGYRDALAAVADVGTRWQRARPGETLTLDGVRFTVLAPDSMWTTRQTDANETSVMVRVEYGQHRFLLTGDAEQEEETWVRQRWGDAALRVDVLKVGHHGSRTSSTPHFLEAVSPRLAVVSLGTGNRYGHPAPETVELFLKHRIPLIRTDLEGSIIVRSDGRRLEVESRGERWPVVGH</sequence>
<gene>
    <name evidence="8" type="ORF">DGD08_03075</name>
</gene>
<feature type="transmembrane region" description="Helical" evidence="6">
    <location>
        <begin position="461"/>
        <end position="479"/>
    </location>
</feature>
<evidence type="ECO:0000256" key="1">
    <source>
        <dbReference type="ARBA" id="ARBA00004651"/>
    </source>
</evidence>
<keyword evidence="5 6" id="KW-0472">Membrane</keyword>
<feature type="transmembrane region" description="Helical" evidence="6">
    <location>
        <begin position="249"/>
        <end position="270"/>
    </location>
</feature>
<evidence type="ECO:0000256" key="6">
    <source>
        <dbReference type="SAM" id="Phobius"/>
    </source>
</evidence>
<evidence type="ECO:0000256" key="4">
    <source>
        <dbReference type="ARBA" id="ARBA00022989"/>
    </source>
</evidence>
<feature type="transmembrane region" description="Helical" evidence="6">
    <location>
        <begin position="436"/>
        <end position="455"/>
    </location>
</feature>
<evidence type="ECO:0000259" key="7">
    <source>
        <dbReference type="SMART" id="SM00849"/>
    </source>
</evidence>
<evidence type="ECO:0000256" key="2">
    <source>
        <dbReference type="ARBA" id="ARBA00022475"/>
    </source>
</evidence>
<dbReference type="NCBIfam" id="TIGR00360">
    <property type="entry name" value="ComEC_N-term"/>
    <property type="match status" value="1"/>
</dbReference>
<evidence type="ECO:0000256" key="3">
    <source>
        <dbReference type="ARBA" id="ARBA00022692"/>
    </source>
</evidence>
<keyword evidence="2" id="KW-1003">Cell membrane</keyword>
<feature type="transmembrane region" description="Helical" evidence="6">
    <location>
        <begin position="29"/>
        <end position="46"/>
    </location>
</feature>
<feature type="domain" description="Metallo-beta-lactamase" evidence="7">
    <location>
        <begin position="519"/>
        <end position="722"/>
    </location>
</feature>
<dbReference type="SUPFAM" id="SSF56281">
    <property type="entry name" value="Metallo-hydrolase/oxidoreductase"/>
    <property type="match status" value="1"/>
</dbReference>
<dbReference type="CDD" id="cd07731">
    <property type="entry name" value="ComA-like_MBL-fold"/>
    <property type="match status" value="1"/>
</dbReference>
<reference evidence="8 9" key="1">
    <citation type="journal article" date="2018" name="Nat. Biotechnol.">
        <title>A standardized bacterial taxonomy based on genome phylogeny substantially revises the tree of life.</title>
        <authorList>
            <person name="Parks D.H."/>
            <person name="Chuvochina M."/>
            <person name="Waite D.W."/>
            <person name="Rinke C."/>
            <person name="Skarshewski A."/>
            <person name="Chaumeil P.A."/>
            <person name="Hugenholtz P."/>
        </authorList>
    </citation>
    <scope>NUCLEOTIDE SEQUENCE [LARGE SCALE GENOMIC DNA]</scope>
    <source>
        <strain evidence="8">UBA8844</strain>
    </source>
</reference>
<dbReference type="Gene3D" id="3.60.15.10">
    <property type="entry name" value="Ribonuclease Z/Hydroxyacylglutathione hydrolase-like"/>
    <property type="match status" value="1"/>
</dbReference>
<dbReference type="InterPro" id="IPR035681">
    <property type="entry name" value="ComA-like_MBL"/>
</dbReference>
<comment type="subcellular location">
    <subcellularLocation>
        <location evidence="1">Cell membrane</location>
        <topology evidence="1">Multi-pass membrane protein</topology>
    </subcellularLocation>
</comment>